<dbReference type="SUPFAM" id="SSF74924">
    <property type="entry name" value="Cap-Gly domain"/>
    <property type="match status" value="1"/>
</dbReference>
<dbReference type="GO" id="GO:0007023">
    <property type="term" value="P:post-chaperonin tubulin folding pathway"/>
    <property type="evidence" value="ECO:0007669"/>
    <property type="project" value="InterPro"/>
</dbReference>
<dbReference type="SUPFAM" id="SSF54236">
    <property type="entry name" value="Ubiquitin-like"/>
    <property type="match status" value="1"/>
</dbReference>
<dbReference type="FunFam" id="2.30.30.190:FF:000013">
    <property type="entry name" value="Tubulin-folding cofactor B"/>
    <property type="match status" value="1"/>
</dbReference>
<comment type="similarity">
    <text evidence="4">Belongs to the TBCB family.</text>
</comment>
<dbReference type="Proteomes" id="UP000792457">
    <property type="component" value="Unassembled WGS sequence"/>
</dbReference>
<reference evidence="7" key="1">
    <citation type="submission" date="2013-04" db="EMBL/GenBank/DDBJ databases">
        <authorList>
            <person name="Qu J."/>
            <person name="Murali S.C."/>
            <person name="Bandaranaike D."/>
            <person name="Bellair M."/>
            <person name="Blankenburg K."/>
            <person name="Chao H."/>
            <person name="Dinh H."/>
            <person name="Doddapaneni H."/>
            <person name="Downs B."/>
            <person name="Dugan-Rocha S."/>
            <person name="Elkadiri S."/>
            <person name="Gnanaolivu R.D."/>
            <person name="Hernandez B."/>
            <person name="Javaid M."/>
            <person name="Jayaseelan J.C."/>
            <person name="Lee S."/>
            <person name="Li M."/>
            <person name="Ming W."/>
            <person name="Munidasa M."/>
            <person name="Muniz J."/>
            <person name="Nguyen L."/>
            <person name="Ongeri F."/>
            <person name="Osuji N."/>
            <person name="Pu L.-L."/>
            <person name="Puazo M."/>
            <person name="Qu C."/>
            <person name="Quiroz J."/>
            <person name="Raj R."/>
            <person name="Weissenberger G."/>
            <person name="Xin Y."/>
            <person name="Zou X."/>
            <person name="Han Y."/>
            <person name="Richards S."/>
            <person name="Worley K."/>
            <person name="Muzny D."/>
            <person name="Gibbs R."/>
        </authorList>
    </citation>
    <scope>NUCLEOTIDE SEQUENCE</scope>
    <source>
        <strain evidence="7">Sampled in the wild</strain>
    </source>
</reference>
<dbReference type="InterPro" id="IPR000626">
    <property type="entry name" value="Ubiquitin-like_dom"/>
</dbReference>
<dbReference type="GO" id="GO:0005829">
    <property type="term" value="C:cytosol"/>
    <property type="evidence" value="ECO:0007669"/>
    <property type="project" value="UniProtKB-ARBA"/>
</dbReference>
<feature type="region of interest" description="Disordered" evidence="5">
    <location>
        <begin position="148"/>
        <end position="178"/>
    </location>
</feature>
<sequence>MADSFQVLTKSYVNVSISTSGNPSGPLERRFDKGITIEQLKVKLELLTGGKSDTMKVEIYSKEDALVCSLEPNSALLGSFPIDDGMRMHVIDKFDLRKEFEDTSKVEKFELSEEEYAKRQGPDSLDTLKSYLEKNKVGKYNEEEMKLREEQKKREEEEEKALGESITSGSRCEVKVPGHPTRRGTVMYSGKVEFKSGWWIGVKYDEPLGKNNGTVEGKTYFVCPPKYGGFVKPSSVTVGDFPEEDDELDEM</sequence>
<evidence type="ECO:0000259" key="6">
    <source>
        <dbReference type="PROSITE" id="PS50245"/>
    </source>
</evidence>
<dbReference type="InterPro" id="IPR000938">
    <property type="entry name" value="CAP-Gly_domain"/>
</dbReference>
<dbReference type="Gene3D" id="2.30.30.190">
    <property type="entry name" value="CAP Gly-rich-like domain"/>
    <property type="match status" value="1"/>
</dbReference>
<dbReference type="OrthoDB" id="5295208at2759"/>
<proteinExistence type="inferred from homology"/>
<protein>
    <recommendedName>
        <fullName evidence="6">CAP-Gly domain-containing protein</fullName>
    </recommendedName>
</protein>
<organism evidence="7 8">
    <name type="scientific">Ladona fulva</name>
    <name type="common">Scarce chaser dragonfly</name>
    <name type="synonym">Libellula fulva</name>
    <dbReference type="NCBI Taxonomy" id="123851"/>
    <lineage>
        <taxon>Eukaryota</taxon>
        <taxon>Metazoa</taxon>
        <taxon>Ecdysozoa</taxon>
        <taxon>Arthropoda</taxon>
        <taxon>Hexapoda</taxon>
        <taxon>Insecta</taxon>
        <taxon>Pterygota</taxon>
        <taxon>Palaeoptera</taxon>
        <taxon>Odonata</taxon>
        <taxon>Epiprocta</taxon>
        <taxon>Anisoptera</taxon>
        <taxon>Libelluloidea</taxon>
        <taxon>Libellulidae</taxon>
        <taxon>Ladona</taxon>
    </lineage>
</organism>
<dbReference type="Gene3D" id="3.10.20.90">
    <property type="entry name" value="Phosphatidylinositol 3-kinase Catalytic Subunit, Chain A, domain 1"/>
    <property type="match status" value="1"/>
</dbReference>
<comment type="caution">
    <text evidence="7">The sequence shown here is derived from an EMBL/GenBank/DDBJ whole genome shotgun (WGS) entry which is preliminary data.</text>
</comment>
<dbReference type="GO" id="GO:0051010">
    <property type="term" value="F:microtubule plus-end binding"/>
    <property type="evidence" value="ECO:0007669"/>
    <property type="project" value="TreeGrafter"/>
</dbReference>
<dbReference type="Pfam" id="PF14560">
    <property type="entry name" value="Ubiquitin_2"/>
    <property type="match status" value="1"/>
</dbReference>
<dbReference type="InterPro" id="IPR045172">
    <property type="entry name" value="TBCB_Ubl"/>
</dbReference>
<dbReference type="GO" id="GO:0005634">
    <property type="term" value="C:nucleus"/>
    <property type="evidence" value="ECO:0007669"/>
    <property type="project" value="TreeGrafter"/>
</dbReference>
<keyword evidence="8" id="KW-1185">Reference proteome</keyword>
<dbReference type="GO" id="GO:0007021">
    <property type="term" value="P:tubulin complex assembly"/>
    <property type="evidence" value="ECO:0007669"/>
    <property type="project" value="InterPro"/>
</dbReference>
<dbReference type="PROSITE" id="PS50245">
    <property type="entry name" value="CAP_GLY_2"/>
    <property type="match status" value="1"/>
</dbReference>
<evidence type="ECO:0000256" key="3">
    <source>
        <dbReference type="ARBA" id="ARBA00023186"/>
    </source>
</evidence>
<dbReference type="CDD" id="cd01789">
    <property type="entry name" value="Ubl_TBCB"/>
    <property type="match status" value="1"/>
</dbReference>
<accession>A0A8K0KA13</accession>
<evidence type="ECO:0000313" key="8">
    <source>
        <dbReference type="Proteomes" id="UP000792457"/>
    </source>
</evidence>
<dbReference type="InterPro" id="IPR029071">
    <property type="entry name" value="Ubiquitin-like_domsf"/>
</dbReference>
<dbReference type="Pfam" id="PF01302">
    <property type="entry name" value="CAP_GLY"/>
    <property type="match status" value="1"/>
</dbReference>
<dbReference type="PANTHER" id="PTHR18916">
    <property type="entry name" value="DYNACTIN 1-RELATED MICROTUBULE-BINDING"/>
    <property type="match status" value="1"/>
</dbReference>
<dbReference type="PROSITE" id="PS00845">
    <property type="entry name" value="CAP_GLY_1"/>
    <property type="match status" value="1"/>
</dbReference>
<feature type="domain" description="CAP-Gly" evidence="6">
    <location>
        <begin position="190"/>
        <end position="232"/>
    </location>
</feature>
<dbReference type="PANTHER" id="PTHR18916:SF85">
    <property type="entry name" value="TUBULIN-FOLDING COFACTOR B"/>
    <property type="match status" value="1"/>
</dbReference>
<dbReference type="EMBL" id="KZ308498">
    <property type="protein sequence ID" value="KAG8230588.1"/>
    <property type="molecule type" value="Genomic_DNA"/>
</dbReference>
<dbReference type="GO" id="GO:0031122">
    <property type="term" value="P:cytoplasmic microtubule organization"/>
    <property type="evidence" value="ECO:0007669"/>
    <property type="project" value="TreeGrafter"/>
</dbReference>
<dbReference type="GO" id="GO:0005938">
    <property type="term" value="C:cell cortex"/>
    <property type="evidence" value="ECO:0007669"/>
    <property type="project" value="TreeGrafter"/>
</dbReference>
<dbReference type="AlphaFoldDB" id="A0A8K0KA13"/>
<gene>
    <name evidence="7" type="ORF">J437_LFUL004501</name>
</gene>
<evidence type="ECO:0000313" key="7">
    <source>
        <dbReference type="EMBL" id="KAG8230588.1"/>
    </source>
</evidence>
<keyword evidence="3" id="KW-0143">Chaperone</keyword>
<reference evidence="7" key="2">
    <citation type="submission" date="2017-10" db="EMBL/GenBank/DDBJ databases">
        <title>Ladona fulva Genome sequencing and assembly.</title>
        <authorList>
            <person name="Murali S."/>
            <person name="Richards S."/>
            <person name="Bandaranaike D."/>
            <person name="Bellair M."/>
            <person name="Blankenburg K."/>
            <person name="Chao H."/>
            <person name="Dinh H."/>
            <person name="Doddapaneni H."/>
            <person name="Dugan-Rocha S."/>
            <person name="Elkadiri S."/>
            <person name="Gnanaolivu R."/>
            <person name="Hernandez B."/>
            <person name="Skinner E."/>
            <person name="Javaid M."/>
            <person name="Lee S."/>
            <person name="Li M."/>
            <person name="Ming W."/>
            <person name="Munidasa M."/>
            <person name="Muniz J."/>
            <person name="Nguyen L."/>
            <person name="Hughes D."/>
            <person name="Osuji N."/>
            <person name="Pu L.-L."/>
            <person name="Puazo M."/>
            <person name="Qu C."/>
            <person name="Quiroz J."/>
            <person name="Raj R."/>
            <person name="Weissenberger G."/>
            <person name="Xin Y."/>
            <person name="Zou X."/>
            <person name="Han Y."/>
            <person name="Worley K."/>
            <person name="Muzny D."/>
            <person name="Gibbs R."/>
        </authorList>
    </citation>
    <scope>NUCLEOTIDE SEQUENCE</scope>
    <source>
        <strain evidence="7">Sampled in the wild</strain>
    </source>
</reference>
<keyword evidence="2" id="KW-0963">Cytoplasm</keyword>
<dbReference type="GO" id="GO:0035371">
    <property type="term" value="C:microtubule plus-end"/>
    <property type="evidence" value="ECO:0007669"/>
    <property type="project" value="TreeGrafter"/>
</dbReference>
<dbReference type="SMART" id="SM01052">
    <property type="entry name" value="CAP_GLY"/>
    <property type="match status" value="1"/>
</dbReference>
<dbReference type="GO" id="GO:0043014">
    <property type="term" value="F:alpha-tubulin binding"/>
    <property type="evidence" value="ECO:0007669"/>
    <property type="project" value="InterPro"/>
</dbReference>
<name>A0A8K0KA13_LADFU</name>
<dbReference type="InterPro" id="IPR036859">
    <property type="entry name" value="CAP-Gly_dom_sf"/>
</dbReference>
<evidence type="ECO:0000256" key="1">
    <source>
        <dbReference type="ARBA" id="ARBA00004496"/>
    </source>
</evidence>
<comment type="subcellular location">
    <subcellularLocation>
        <location evidence="1">Cytoplasm</location>
    </subcellularLocation>
</comment>
<evidence type="ECO:0000256" key="5">
    <source>
        <dbReference type="SAM" id="MobiDB-lite"/>
    </source>
</evidence>
<evidence type="ECO:0000256" key="2">
    <source>
        <dbReference type="ARBA" id="ARBA00022490"/>
    </source>
</evidence>
<evidence type="ECO:0000256" key="4">
    <source>
        <dbReference type="ARBA" id="ARBA00025779"/>
    </source>
</evidence>